<sequence length="82" mass="9244">LNGCGGDYTAPTGTFTSPGFPAMYKSSGSQCTSQQYGRRCPHSFCVSHCIWKISTADYKNIHLVWSDFRFPFERNCCPNHIE</sequence>
<evidence type="ECO:0000256" key="1">
    <source>
        <dbReference type="ARBA" id="ARBA00023157"/>
    </source>
</evidence>
<dbReference type="Proteomes" id="UP001519460">
    <property type="component" value="Unassembled WGS sequence"/>
</dbReference>
<dbReference type="PROSITE" id="PS01180">
    <property type="entry name" value="CUB"/>
    <property type="match status" value="1"/>
</dbReference>
<feature type="domain" description="CUB" evidence="3">
    <location>
        <begin position="4"/>
        <end position="82"/>
    </location>
</feature>
<comment type="caution">
    <text evidence="2">Lacks conserved residue(s) required for the propagation of feature annotation.</text>
</comment>
<dbReference type="InterPro" id="IPR000859">
    <property type="entry name" value="CUB_dom"/>
</dbReference>
<feature type="non-terminal residue" evidence="4">
    <location>
        <position position="82"/>
    </location>
</feature>
<comment type="caution">
    <text evidence="4">The sequence shown here is derived from an EMBL/GenBank/DDBJ whole genome shotgun (WGS) entry which is preliminary data.</text>
</comment>
<evidence type="ECO:0000313" key="5">
    <source>
        <dbReference type="Proteomes" id="UP001519460"/>
    </source>
</evidence>
<dbReference type="Gene3D" id="2.60.120.290">
    <property type="entry name" value="Spermadhesin, CUB domain"/>
    <property type="match status" value="1"/>
</dbReference>
<evidence type="ECO:0000259" key="3">
    <source>
        <dbReference type="PROSITE" id="PS01180"/>
    </source>
</evidence>
<evidence type="ECO:0000256" key="2">
    <source>
        <dbReference type="PROSITE-ProRule" id="PRU00059"/>
    </source>
</evidence>
<dbReference type="InterPro" id="IPR035914">
    <property type="entry name" value="Sperma_CUB_dom_sf"/>
</dbReference>
<dbReference type="AlphaFoldDB" id="A0ABD0K974"/>
<proteinExistence type="predicted"/>
<feature type="non-terminal residue" evidence="4">
    <location>
        <position position="1"/>
    </location>
</feature>
<keyword evidence="5" id="KW-1185">Reference proteome</keyword>
<name>A0ABD0K974_9CAEN</name>
<gene>
    <name evidence="4" type="ORF">BaRGS_00025181</name>
</gene>
<accession>A0ABD0K974</accession>
<organism evidence="4 5">
    <name type="scientific">Batillaria attramentaria</name>
    <dbReference type="NCBI Taxonomy" id="370345"/>
    <lineage>
        <taxon>Eukaryota</taxon>
        <taxon>Metazoa</taxon>
        <taxon>Spiralia</taxon>
        <taxon>Lophotrochozoa</taxon>
        <taxon>Mollusca</taxon>
        <taxon>Gastropoda</taxon>
        <taxon>Caenogastropoda</taxon>
        <taxon>Sorbeoconcha</taxon>
        <taxon>Cerithioidea</taxon>
        <taxon>Batillariidae</taxon>
        <taxon>Batillaria</taxon>
    </lineage>
</organism>
<reference evidence="4 5" key="1">
    <citation type="journal article" date="2023" name="Sci. Data">
        <title>Genome assembly of the Korean intertidal mud-creeper Batillaria attramentaria.</title>
        <authorList>
            <person name="Patra A.K."/>
            <person name="Ho P.T."/>
            <person name="Jun S."/>
            <person name="Lee S.J."/>
            <person name="Kim Y."/>
            <person name="Won Y.J."/>
        </authorList>
    </citation>
    <scope>NUCLEOTIDE SEQUENCE [LARGE SCALE GENOMIC DNA]</scope>
    <source>
        <strain evidence="4">Wonlab-2016</strain>
    </source>
</reference>
<keyword evidence="1" id="KW-1015">Disulfide bond</keyword>
<evidence type="ECO:0000313" key="4">
    <source>
        <dbReference type="EMBL" id="KAK7483628.1"/>
    </source>
</evidence>
<protein>
    <recommendedName>
        <fullName evidence="3">CUB domain-containing protein</fullName>
    </recommendedName>
</protein>
<dbReference type="SUPFAM" id="SSF49854">
    <property type="entry name" value="Spermadhesin, CUB domain"/>
    <property type="match status" value="1"/>
</dbReference>
<dbReference type="EMBL" id="JACVVK020000224">
    <property type="protein sequence ID" value="KAK7483628.1"/>
    <property type="molecule type" value="Genomic_DNA"/>
</dbReference>